<dbReference type="InterPro" id="IPR015797">
    <property type="entry name" value="NUDIX_hydrolase-like_dom_sf"/>
</dbReference>
<dbReference type="PANTHER" id="PTHR43046:SF14">
    <property type="entry name" value="MUTT_NUDIX FAMILY PROTEIN"/>
    <property type="match status" value="1"/>
</dbReference>
<sequence length="155" mass="17526">MPMVGSVYILAVRAFIEDDDGRVLLIKRASDSKTNASRWELPGGKIGTGESLEEALKREVKEETNLEIIPGEVMGVVEQKFPVINAAHIIIRCRAEGSVKLSHEHEGFAWVEPPDLRRYRLADWLSDFVMKLKIEEDKEDSTLGGILRFMRGVYL</sequence>
<dbReference type="PRINTS" id="PR00502">
    <property type="entry name" value="NUDIXFAMILY"/>
</dbReference>
<name>A0A7J4MW57_METTF</name>
<evidence type="ECO:0000256" key="1">
    <source>
        <dbReference type="ARBA" id="ARBA00001946"/>
    </source>
</evidence>
<dbReference type="Gene3D" id="3.90.79.10">
    <property type="entry name" value="Nucleoside Triphosphate Pyrophosphohydrolase"/>
    <property type="match status" value="1"/>
</dbReference>
<dbReference type="AlphaFoldDB" id="A0A7J4MW57"/>
<protein>
    <submittedName>
        <fullName evidence="3">NUDIX domain-containing protein</fullName>
    </submittedName>
</protein>
<comment type="caution">
    <text evidence="3">The sequence shown here is derived from an EMBL/GenBank/DDBJ whole genome shotgun (WGS) entry which is preliminary data.</text>
</comment>
<dbReference type="PROSITE" id="PS51462">
    <property type="entry name" value="NUDIX"/>
    <property type="match status" value="1"/>
</dbReference>
<gene>
    <name evidence="3" type="ORF">HA285_04410</name>
</gene>
<dbReference type="GO" id="GO:0016787">
    <property type="term" value="F:hydrolase activity"/>
    <property type="evidence" value="ECO:0007669"/>
    <property type="project" value="UniProtKB-KW"/>
</dbReference>
<keyword evidence="2" id="KW-0378">Hydrolase</keyword>
<evidence type="ECO:0000313" key="3">
    <source>
        <dbReference type="EMBL" id="HIH64825.1"/>
    </source>
</evidence>
<dbReference type="InterPro" id="IPR020084">
    <property type="entry name" value="NUDIX_hydrolase_CS"/>
</dbReference>
<reference evidence="4" key="1">
    <citation type="journal article" date="2020" name="bioRxiv">
        <title>A rank-normalized archaeal taxonomy based on genome phylogeny resolves widespread incomplete and uneven classifications.</title>
        <authorList>
            <person name="Rinke C."/>
            <person name="Chuvochina M."/>
            <person name="Mussig A.J."/>
            <person name="Chaumeil P.-A."/>
            <person name="Waite D.W."/>
            <person name="Whitman W.B."/>
            <person name="Parks D.H."/>
            <person name="Hugenholtz P."/>
        </authorList>
    </citation>
    <scope>NUCLEOTIDE SEQUENCE [LARGE SCALE GENOMIC DNA]</scope>
</reference>
<dbReference type="PANTHER" id="PTHR43046">
    <property type="entry name" value="GDP-MANNOSE MANNOSYL HYDROLASE"/>
    <property type="match status" value="1"/>
</dbReference>
<dbReference type="PROSITE" id="PS00893">
    <property type="entry name" value="NUDIX_BOX"/>
    <property type="match status" value="1"/>
</dbReference>
<comment type="cofactor">
    <cofactor evidence="1">
        <name>Mg(2+)</name>
        <dbReference type="ChEBI" id="CHEBI:18420"/>
    </cofactor>
</comment>
<evidence type="ECO:0000313" key="4">
    <source>
        <dbReference type="Proteomes" id="UP000538031"/>
    </source>
</evidence>
<dbReference type="SUPFAM" id="SSF55811">
    <property type="entry name" value="Nudix"/>
    <property type="match status" value="1"/>
</dbReference>
<dbReference type="EMBL" id="DUHT01000049">
    <property type="protein sequence ID" value="HIH64825.1"/>
    <property type="molecule type" value="Genomic_DNA"/>
</dbReference>
<accession>A0A7J4MW57</accession>
<dbReference type="Proteomes" id="UP000538031">
    <property type="component" value="Unassembled WGS sequence"/>
</dbReference>
<proteinExistence type="predicted"/>
<organism evidence="3 4">
    <name type="scientific">Methanothermobacter thermautotrophicus</name>
    <name type="common">Methanobacterium thermoformicicum</name>
    <dbReference type="NCBI Taxonomy" id="145262"/>
    <lineage>
        <taxon>Archaea</taxon>
        <taxon>Methanobacteriati</taxon>
        <taxon>Methanobacteriota</taxon>
        <taxon>Methanomada group</taxon>
        <taxon>Methanobacteria</taxon>
        <taxon>Methanobacteriales</taxon>
        <taxon>Methanobacteriaceae</taxon>
        <taxon>Methanothermobacter</taxon>
    </lineage>
</organism>
<dbReference type="InterPro" id="IPR020476">
    <property type="entry name" value="Nudix_hydrolase"/>
</dbReference>
<evidence type="ECO:0000256" key="2">
    <source>
        <dbReference type="ARBA" id="ARBA00022801"/>
    </source>
</evidence>
<dbReference type="CDD" id="cd04699">
    <property type="entry name" value="NUDIX_MutT_Nudt1"/>
    <property type="match status" value="1"/>
</dbReference>
<dbReference type="Pfam" id="PF00293">
    <property type="entry name" value="NUDIX"/>
    <property type="match status" value="1"/>
</dbReference>
<dbReference type="InterPro" id="IPR000086">
    <property type="entry name" value="NUDIX_hydrolase_dom"/>
</dbReference>